<keyword evidence="9" id="KW-1185">Reference proteome</keyword>
<dbReference type="SUPFAM" id="SSF52374">
    <property type="entry name" value="Nucleotidylyl transferase"/>
    <property type="match status" value="2"/>
</dbReference>
<keyword evidence="3 6" id="KW-0067">ATP-binding</keyword>
<keyword evidence="7" id="KW-0812">Transmembrane</keyword>
<dbReference type="Ensembl" id="ENSSFOT00015008465.2">
    <property type="protein sequence ID" value="ENSSFOP00015008346.2"/>
    <property type="gene ID" value="ENSSFOG00015005317.2"/>
</dbReference>
<dbReference type="PANTHER" id="PTHR43766">
    <property type="entry name" value="TRYPTOPHAN--TRNA LIGASE, MITOCHONDRIAL"/>
    <property type="match status" value="1"/>
</dbReference>
<protein>
    <recommendedName>
        <fullName evidence="10">Tryptophanyl-tRNA synthetase</fullName>
    </recommendedName>
</protein>
<name>A0A8C9R7B9_SCLFO</name>
<evidence type="ECO:0000256" key="6">
    <source>
        <dbReference type="RuleBase" id="RU363036"/>
    </source>
</evidence>
<keyword evidence="2 6" id="KW-0547">Nucleotide-binding</keyword>
<proteinExistence type="inferred from homology"/>
<reference evidence="8 9" key="1">
    <citation type="submission" date="2019-04" db="EMBL/GenBank/DDBJ databases">
        <authorList>
            <consortium name="Wellcome Sanger Institute Data Sharing"/>
        </authorList>
    </citation>
    <scope>NUCLEOTIDE SEQUENCE [LARGE SCALE GENOMIC DNA]</scope>
</reference>
<dbReference type="Gene3D" id="3.40.50.620">
    <property type="entry name" value="HUPs"/>
    <property type="match status" value="1"/>
</dbReference>
<comment type="similarity">
    <text evidence="6">Belongs to the class-I aminoacyl-tRNA synthetase family.</text>
</comment>
<evidence type="ECO:0000313" key="9">
    <source>
        <dbReference type="Proteomes" id="UP000694397"/>
    </source>
</evidence>
<dbReference type="Pfam" id="PF00579">
    <property type="entry name" value="tRNA-synt_1b"/>
    <property type="match status" value="1"/>
</dbReference>
<dbReference type="InterPro" id="IPR050203">
    <property type="entry name" value="Trp-tRNA_synthetase"/>
</dbReference>
<feature type="transmembrane region" description="Helical" evidence="7">
    <location>
        <begin position="21"/>
        <end position="43"/>
    </location>
</feature>
<dbReference type="OrthoDB" id="15808at2759"/>
<evidence type="ECO:0000256" key="5">
    <source>
        <dbReference type="ARBA" id="ARBA00023146"/>
    </source>
</evidence>
<organism evidence="8 9">
    <name type="scientific">Scleropages formosus</name>
    <name type="common">Asian bonytongue</name>
    <name type="synonym">Osteoglossum formosum</name>
    <dbReference type="NCBI Taxonomy" id="113540"/>
    <lineage>
        <taxon>Eukaryota</taxon>
        <taxon>Metazoa</taxon>
        <taxon>Chordata</taxon>
        <taxon>Craniata</taxon>
        <taxon>Vertebrata</taxon>
        <taxon>Euteleostomi</taxon>
        <taxon>Actinopterygii</taxon>
        <taxon>Neopterygii</taxon>
        <taxon>Teleostei</taxon>
        <taxon>Osteoglossocephala</taxon>
        <taxon>Osteoglossomorpha</taxon>
        <taxon>Osteoglossiformes</taxon>
        <taxon>Osteoglossidae</taxon>
        <taxon>Scleropages</taxon>
    </lineage>
</organism>
<keyword evidence="7" id="KW-1133">Transmembrane helix</keyword>
<evidence type="ECO:0000313" key="8">
    <source>
        <dbReference type="Ensembl" id="ENSSFOP00015008346.2"/>
    </source>
</evidence>
<dbReference type="GO" id="GO:0005759">
    <property type="term" value="C:mitochondrial matrix"/>
    <property type="evidence" value="ECO:0007669"/>
    <property type="project" value="TreeGrafter"/>
</dbReference>
<dbReference type="InterPro" id="IPR014729">
    <property type="entry name" value="Rossmann-like_a/b/a_fold"/>
</dbReference>
<evidence type="ECO:0000256" key="7">
    <source>
        <dbReference type="SAM" id="Phobius"/>
    </source>
</evidence>
<evidence type="ECO:0000256" key="1">
    <source>
        <dbReference type="ARBA" id="ARBA00022598"/>
    </source>
</evidence>
<dbReference type="PANTHER" id="PTHR43766:SF1">
    <property type="entry name" value="TRYPTOPHAN--TRNA LIGASE, MITOCHONDRIAL"/>
    <property type="match status" value="1"/>
</dbReference>
<dbReference type="InterPro" id="IPR002305">
    <property type="entry name" value="aa-tRNA-synth_Ic"/>
</dbReference>
<evidence type="ECO:0000256" key="3">
    <source>
        <dbReference type="ARBA" id="ARBA00022840"/>
    </source>
</evidence>
<dbReference type="GO" id="GO:0004830">
    <property type="term" value="F:tryptophan-tRNA ligase activity"/>
    <property type="evidence" value="ECO:0007669"/>
    <property type="project" value="TreeGrafter"/>
</dbReference>
<keyword evidence="1 6" id="KW-0436">Ligase</keyword>
<evidence type="ECO:0000256" key="2">
    <source>
        <dbReference type="ARBA" id="ARBA00022741"/>
    </source>
</evidence>
<evidence type="ECO:0000256" key="4">
    <source>
        <dbReference type="ARBA" id="ARBA00022917"/>
    </source>
</evidence>
<keyword evidence="7" id="KW-0472">Membrane</keyword>
<dbReference type="Gene3D" id="1.10.240.10">
    <property type="entry name" value="Tyrosyl-Transfer RNA Synthetase"/>
    <property type="match status" value="1"/>
</dbReference>
<dbReference type="Proteomes" id="UP000694397">
    <property type="component" value="Chromosome 18"/>
</dbReference>
<accession>A0A8C9R7B9</accession>
<dbReference type="AlphaFoldDB" id="A0A8C9R7B9"/>
<keyword evidence="5 6" id="KW-0030">Aminoacyl-tRNA synthetase</keyword>
<sequence length="206" mass="22945">MHKKLQVNRFIYAAQFFVKKLVVMAESSALLDCIFFGIQSIGIPHLGNYLGALESWVNLQDRHSSVLYSIVDLHSITVRALLSPATKVQSLRNPTAKMSKSDPEHLATMLLTGSPEDATLKFFEAVTDFTSEVTFDPKAWPSLSNLMAIHAAVLGGTVEQALVQYKQPVADAILRLRCEPGYLRFVLDNRSRRARELAILVLSRVC</sequence>
<reference evidence="8" key="2">
    <citation type="submission" date="2025-08" db="UniProtKB">
        <authorList>
            <consortium name="Ensembl"/>
        </authorList>
    </citation>
    <scope>IDENTIFICATION</scope>
</reference>
<dbReference type="GO" id="GO:0005524">
    <property type="term" value="F:ATP binding"/>
    <property type="evidence" value="ECO:0007669"/>
    <property type="project" value="UniProtKB-KW"/>
</dbReference>
<evidence type="ECO:0008006" key="10">
    <source>
        <dbReference type="Google" id="ProtNLM"/>
    </source>
</evidence>
<reference evidence="8" key="3">
    <citation type="submission" date="2025-09" db="UniProtKB">
        <authorList>
            <consortium name="Ensembl"/>
        </authorList>
    </citation>
    <scope>IDENTIFICATION</scope>
</reference>
<dbReference type="GO" id="GO:0070183">
    <property type="term" value="P:mitochondrial tryptophanyl-tRNA aminoacylation"/>
    <property type="evidence" value="ECO:0007669"/>
    <property type="project" value="TreeGrafter"/>
</dbReference>
<keyword evidence="4 6" id="KW-0648">Protein biosynthesis</keyword>